<feature type="compositionally biased region" description="Low complexity" evidence="6">
    <location>
        <begin position="31"/>
        <end position="40"/>
    </location>
</feature>
<keyword evidence="4 5" id="KW-0143">Chaperone</keyword>
<dbReference type="Proteomes" id="UP000005143">
    <property type="component" value="Unassembled WGS sequence"/>
</dbReference>
<dbReference type="OrthoDB" id="5381335at2"/>
<dbReference type="HAMAP" id="MF_00014">
    <property type="entry name" value="Ribosome_mat_RimM"/>
    <property type="match status" value="1"/>
</dbReference>
<keyword evidence="1 5" id="KW-0963">Cytoplasm</keyword>
<dbReference type="GO" id="GO:0005737">
    <property type="term" value="C:cytoplasm"/>
    <property type="evidence" value="ECO:0007669"/>
    <property type="project" value="UniProtKB-SubCell"/>
</dbReference>
<evidence type="ECO:0000256" key="5">
    <source>
        <dbReference type="HAMAP-Rule" id="MF_00014"/>
    </source>
</evidence>
<sequence>MAAHATPGPADGPRSSAAAQPPVADPPPDAASPDAAEAAPEGMVTAGRVGRAHGLDGSFYVTRPRARLLDGADEVTIAGVLRQVERRTGTATKPLLRVAGIGDRSTLDAVRGAEIYVPRAQLPELPEDEYWPEDLVGIAVRSRAGASVGEVVAVRDLPSCDVLEVRRPDGGELLVPLIHDAVPDLDVGGRVAVVDLAFLGEDEPGASPVAEVG</sequence>
<dbReference type="AlphaFoldDB" id="H0E571"/>
<evidence type="ECO:0000256" key="1">
    <source>
        <dbReference type="ARBA" id="ARBA00022490"/>
    </source>
</evidence>
<evidence type="ECO:0000256" key="3">
    <source>
        <dbReference type="ARBA" id="ARBA00022552"/>
    </source>
</evidence>
<evidence type="ECO:0000256" key="2">
    <source>
        <dbReference type="ARBA" id="ARBA00022517"/>
    </source>
</evidence>
<dbReference type="InterPro" id="IPR056792">
    <property type="entry name" value="PRC_RimM"/>
</dbReference>
<dbReference type="GO" id="GO:0042274">
    <property type="term" value="P:ribosomal small subunit biogenesis"/>
    <property type="evidence" value="ECO:0007669"/>
    <property type="project" value="UniProtKB-UniRule"/>
</dbReference>
<name>H0E571_9ACTN</name>
<comment type="function">
    <text evidence="5">An accessory protein needed during the final step in the assembly of 30S ribosomal subunit, possibly for assembly of the head region. Essential for efficient processing of 16S rRNA. May be needed both before and after RbfA during the maturation of 16S rRNA. It has affinity for free ribosomal 30S subunits but not for 70S ribosomes.</text>
</comment>
<dbReference type="InterPro" id="IPR036976">
    <property type="entry name" value="RimM_N_sf"/>
</dbReference>
<dbReference type="PANTHER" id="PTHR33692:SF1">
    <property type="entry name" value="RIBOSOME MATURATION FACTOR RIMM"/>
    <property type="match status" value="1"/>
</dbReference>
<dbReference type="Pfam" id="PF24986">
    <property type="entry name" value="PRC_RimM"/>
    <property type="match status" value="1"/>
</dbReference>
<proteinExistence type="inferred from homology"/>
<gene>
    <name evidence="5" type="primary">rimM</name>
    <name evidence="8" type="ORF">PAI11_19600</name>
</gene>
<evidence type="ECO:0000256" key="6">
    <source>
        <dbReference type="SAM" id="MobiDB-lite"/>
    </source>
</evidence>
<comment type="similarity">
    <text evidence="5">Belongs to the RimM family.</text>
</comment>
<dbReference type="InterPro" id="IPR011961">
    <property type="entry name" value="RimM"/>
</dbReference>
<dbReference type="RefSeq" id="WP_007574032.1">
    <property type="nucleotide sequence ID" value="NZ_AGUD01000141.1"/>
</dbReference>
<dbReference type="InterPro" id="IPR009000">
    <property type="entry name" value="Transl_B-barrel_sf"/>
</dbReference>
<dbReference type="Gene3D" id="2.30.30.240">
    <property type="entry name" value="PRC-barrel domain"/>
    <property type="match status" value="1"/>
</dbReference>
<accession>H0E571</accession>
<keyword evidence="2 5" id="KW-0690">Ribosome biogenesis</keyword>
<organism evidence="8 9">
    <name type="scientific">Patulibacter medicamentivorans</name>
    <dbReference type="NCBI Taxonomy" id="1097667"/>
    <lineage>
        <taxon>Bacteria</taxon>
        <taxon>Bacillati</taxon>
        <taxon>Actinomycetota</taxon>
        <taxon>Thermoleophilia</taxon>
        <taxon>Solirubrobacterales</taxon>
        <taxon>Patulibacteraceae</taxon>
        <taxon>Patulibacter</taxon>
    </lineage>
</organism>
<evidence type="ECO:0000313" key="8">
    <source>
        <dbReference type="EMBL" id="EHN11171.1"/>
    </source>
</evidence>
<comment type="domain">
    <text evidence="5">The PRC barrel domain binds ribosomal protein uS19.</text>
</comment>
<protein>
    <recommendedName>
        <fullName evidence="5">Ribosome maturation factor RimM</fullName>
    </recommendedName>
</protein>
<evidence type="ECO:0000259" key="7">
    <source>
        <dbReference type="Pfam" id="PF24986"/>
    </source>
</evidence>
<dbReference type="PANTHER" id="PTHR33692">
    <property type="entry name" value="RIBOSOME MATURATION FACTOR RIMM"/>
    <property type="match status" value="1"/>
</dbReference>
<comment type="subcellular location">
    <subcellularLocation>
        <location evidence="5">Cytoplasm</location>
    </subcellularLocation>
</comment>
<dbReference type="GO" id="GO:0005840">
    <property type="term" value="C:ribosome"/>
    <property type="evidence" value="ECO:0007669"/>
    <property type="project" value="InterPro"/>
</dbReference>
<dbReference type="SUPFAM" id="SSF50447">
    <property type="entry name" value="Translation proteins"/>
    <property type="match status" value="1"/>
</dbReference>
<dbReference type="InterPro" id="IPR011033">
    <property type="entry name" value="PRC_barrel-like_sf"/>
</dbReference>
<reference evidence="8 9" key="1">
    <citation type="journal article" date="2013" name="Biodegradation">
        <title>Quantitative proteomic analysis of ibuprofen-degrading Patulibacter sp. strain I11.</title>
        <authorList>
            <person name="Almeida B."/>
            <person name="Kjeldal H."/>
            <person name="Lolas I."/>
            <person name="Knudsen A.D."/>
            <person name="Carvalho G."/>
            <person name="Nielsen K.L."/>
            <person name="Barreto Crespo M.T."/>
            <person name="Stensballe A."/>
            <person name="Nielsen J.L."/>
        </authorList>
    </citation>
    <scope>NUCLEOTIDE SEQUENCE [LARGE SCALE GENOMIC DNA]</scope>
    <source>
        <strain evidence="8 9">I11</strain>
    </source>
</reference>
<dbReference type="NCBIfam" id="TIGR02273">
    <property type="entry name" value="16S_RimM"/>
    <property type="match status" value="1"/>
</dbReference>
<dbReference type="SUPFAM" id="SSF50346">
    <property type="entry name" value="PRC-barrel domain"/>
    <property type="match status" value="1"/>
</dbReference>
<feature type="region of interest" description="Disordered" evidence="6">
    <location>
        <begin position="1"/>
        <end position="42"/>
    </location>
</feature>
<evidence type="ECO:0000256" key="4">
    <source>
        <dbReference type="ARBA" id="ARBA00023186"/>
    </source>
</evidence>
<dbReference type="EMBL" id="AGUD01000141">
    <property type="protein sequence ID" value="EHN11171.1"/>
    <property type="molecule type" value="Genomic_DNA"/>
</dbReference>
<keyword evidence="3 5" id="KW-0698">rRNA processing</keyword>
<comment type="subunit">
    <text evidence="5">Binds ribosomal protein uS19.</text>
</comment>
<evidence type="ECO:0000313" key="9">
    <source>
        <dbReference type="Proteomes" id="UP000005143"/>
    </source>
</evidence>
<dbReference type="Gene3D" id="2.40.30.60">
    <property type="entry name" value="RimM"/>
    <property type="match status" value="1"/>
</dbReference>
<dbReference type="GO" id="GO:0043022">
    <property type="term" value="F:ribosome binding"/>
    <property type="evidence" value="ECO:0007669"/>
    <property type="project" value="InterPro"/>
</dbReference>
<keyword evidence="9" id="KW-1185">Reference proteome</keyword>
<feature type="domain" description="Ribosome maturation factor RimM PRC barrel" evidence="7">
    <location>
        <begin position="133"/>
        <end position="195"/>
    </location>
</feature>
<comment type="caution">
    <text evidence="8">The sequence shown here is derived from an EMBL/GenBank/DDBJ whole genome shotgun (WGS) entry which is preliminary data.</text>
</comment>
<dbReference type="GO" id="GO:0006364">
    <property type="term" value="P:rRNA processing"/>
    <property type="evidence" value="ECO:0007669"/>
    <property type="project" value="UniProtKB-UniRule"/>
</dbReference>